<dbReference type="PANTHER" id="PTHR43096">
    <property type="entry name" value="DNAJ HOMOLOG 1, MITOCHONDRIAL-RELATED"/>
    <property type="match status" value="1"/>
</dbReference>
<feature type="repeat" description="CXXCXGXG motif" evidence="14">
    <location>
        <begin position="160"/>
        <end position="167"/>
    </location>
</feature>
<keyword evidence="8 14" id="KW-0862">Zinc</keyword>
<dbReference type="InterPro" id="IPR012724">
    <property type="entry name" value="DnaJ"/>
</dbReference>
<feature type="domain" description="J" evidence="17">
    <location>
        <begin position="15"/>
        <end position="80"/>
    </location>
</feature>
<dbReference type="GO" id="GO:0005524">
    <property type="term" value="F:ATP binding"/>
    <property type="evidence" value="ECO:0007669"/>
    <property type="project" value="InterPro"/>
</dbReference>
<dbReference type="GO" id="GO:0006260">
    <property type="term" value="P:DNA replication"/>
    <property type="evidence" value="ECO:0007669"/>
    <property type="project" value="UniProtKB-KW"/>
</dbReference>
<comment type="cofactor">
    <cofactor evidence="14">
        <name>Zn(2+)</name>
        <dbReference type="ChEBI" id="CHEBI:29105"/>
    </cofactor>
    <text evidence="14">Binds 2 Zn(2+) ions per monomer.</text>
</comment>
<evidence type="ECO:0000256" key="8">
    <source>
        <dbReference type="ARBA" id="ARBA00022833"/>
    </source>
</evidence>
<feature type="domain" description="CR-type" evidence="18">
    <location>
        <begin position="147"/>
        <end position="225"/>
    </location>
</feature>
<comment type="similarity">
    <text evidence="12 14">Belongs to the DnaJ family.</text>
</comment>
<dbReference type="HAMAP" id="MF_01152">
    <property type="entry name" value="DnaJ"/>
    <property type="match status" value="1"/>
</dbReference>
<dbReference type="SMART" id="SM00271">
    <property type="entry name" value="DnaJ"/>
    <property type="match status" value="1"/>
</dbReference>
<dbReference type="InterPro" id="IPR001623">
    <property type="entry name" value="DnaJ_domain"/>
</dbReference>
<evidence type="ECO:0000256" key="2">
    <source>
        <dbReference type="ARBA" id="ARBA00011738"/>
    </source>
</evidence>
<feature type="repeat" description="CXXCXGXG motif" evidence="14">
    <location>
        <begin position="177"/>
        <end position="184"/>
    </location>
</feature>
<dbReference type="InterPro" id="IPR036410">
    <property type="entry name" value="HSP_DnaJ_Cys-rich_dom_sf"/>
</dbReference>
<dbReference type="GO" id="GO:0051082">
    <property type="term" value="F:unfolded protein binding"/>
    <property type="evidence" value="ECO:0007669"/>
    <property type="project" value="UniProtKB-UniRule"/>
</dbReference>
<reference evidence="19 20" key="1">
    <citation type="journal article" date="2012" name="J. Am. Chem. Soc.">
        <title>Bacterial biosynthesis and maturation of the didemnin anti-cancer agents.</title>
        <authorList>
            <person name="Xu Y."/>
            <person name="Kersten R.D."/>
            <person name="Nam S.J."/>
            <person name="Lu L."/>
            <person name="Al-Suwailem A.M."/>
            <person name="Zheng H."/>
            <person name="Fenical W."/>
            <person name="Dorrestein P.C."/>
            <person name="Moore B.S."/>
            <person name="Qian P.Y."/>
        </authorList>
    </citation>
    <scope>NUCLEOTIDE SEQUENCE [LARGE SCALE GENOMIC DNA]</scope>
    <source>
        <strain evidence="19 20">KA081020-065</strain>
    </source>
</reference>
<dbReference type="FunFam" id="2.10.230.10:FF:000002">
    <property type="entry name" value="Molecular chaperone DnaJ"/>
    <property type="match status" value="1"/>
</dbReference>
<keyword evidence="6 14" id="KW-0677">Repeat</keyword>
<dbReference type="SUPFAM" id="SSF57938">
    <property type="entry name" value="DnaJ/Hsp40 cysteine-rich domain"/>
    <property type="match status" value="1"/>
</dbReference>
<organism evidence="19 20">
    <name type="scientific">Tistrella mobilis (strain KA081020-065)</name>
    <dbReference type="NCBI Taxonomy" id="1110502"/>
    <lineage>
        <taxon>Bacteria</taxon>
        <taxon>Pseudomonadati</taxon>
        <taxon>Pseudomonadota</taxon>
        <taxon>Alphaproteobacteria</taxon>
        <taxon>Geminicoccales</taxon>
        <taxon>Geminicoccaceae</taxon>
        <taxon>Tistrella</taxon>
    </lineage>
</organism>
<dbReference type="FunFam" id="1.10.287.110:FF:000034">
    <property type="entry name" value="Chaperone protein DnaJ"/>
    <property type="match status" value="1"/>
</dbReference>
<dbReference type="FunFam" id="2.60.260.20:FF:000009">
    <property type="entry name" value="Putative Mitochondrial DnaJ chaperone"/>
    <property type="match status" value="1"/>
</dbReference>
<feature type="binding site" evidence="14">
    <location>
        <position position="199"/>
    </location>
    <ligand>
        <name>Zn(2+)</name>
        <dbReference type="ChEBI" id="CHEBI:29105"/>
        <label>2</label>
    </ligand>
</feature>
<evidence type="ECO:0000256" key="15">
    <source>
        <dbReference type="PROSITE-ProRule" id="PRU00546"/>
    </source>
</evidence>
<dbReference type="KEGG" id="tmo:TMO_3475"/>
<dbReference type="CDD" id="cd10747">
    <property type="entry name" value="DnaJ_C"/>
    <property type="match status" value="1"/>
</dbReference>
<evidence type="ECO:0000313" key="19">
    <source>
        <dbReference type="EMBL" id="AFK55313.1"/>
    </source>
</evidence>
<dbReference type="FunFam" id="2.60.260.20:FF:000004">
    <property type="entry name" value="Molecular chaperone DnaJ"/>
    <property type="match status" value="1"/>
</dbReference>
<dbReference type="PANTHER" id="PTHR43096:SF48">
    <property type="entry name" value="CHAPERONE PROTEIN DNAJ"/>
    <property type="match status" value="1"/>
</dbReference>
<dbReference type="InterPro" id="IPR002939">
    <property type="entry name" value="DnaJ_C"/>
</dbReference>
<dbReference type="GO" id="GO:0009408">
    <property type="term" value="P:response to heat"/>
    <property type="evidence" value="ECO:0007669"/>
    <property type="project" value="InterPro"/>
</dbReference>
<dbReference type="EMBL" id="CP003236">
    <property type="protein sequence ID" value="AFK55313.1"/>
    <property type="molecule type" value="Genomic_DNA"/>
</dbReference>
<name>I3TRC5_TISMK</name>
<evidence type="ECO:0000256" key="1">
    <source>
        <dbReference type="ARBA" id="ARBA00004496"/>
    </source>
</evidence>
<evidence type="ECO:0000256" key="12">
    <source>
        <dbReference type="ARBA" id="ARBA00061004"/>
    </source>
</evidence>
<dbReference type="GO" id="GO:0005737">
    <property type="term" value="C:cytoplasm"/>
    <property type="evidence" value="ECO:0007669"/>
    <property type="project" value="UniProtKB-SubCell"/>
</dbReference>
<dbReference type="InterPro" id="IPR018253">
    <property type="entry name" value="DnaJ_domain_CS"/>
</dbReference>
<dbReference type="GO" id="GO:0042026">
    <property type="term" value="P:protein refolding"/>
    <property type="evidence" value="ECO:0007669"/>
    <property type="project" value="TreeGrafter"/>
</dbReference>
<dbReference type="SUPFAM" id="SSF46565">
    <property type="entry name" value="Chaperone J-domain"/>
    <property type="match status" value="1"/>
</dbReference>
<dbReference type="GO" id="GO:0008270">
    <property type="term" value="F:zinc ion binding"/>
    <property type="evidence" value="ECO:0007669"/>
    <property type="project" value="UniProtKB-UniRule"/>
</dbReference>
<evidence type="ECO:0000256" key="7">
    <source>
        <dbReference type="ARBA" id="ARBA00022771"/>
    </source>
</evidence>
<evidence type="ECO:0000256" key="3">
    <source>
        <dbReference type="ARBA" id="ARBA00022490"/>
    </source>
</evidence>
<dbReference type="InterPro" id="IPR001305">
    <property type="entry name" value="HSP_DnaJ_Cys-rich_dom"/>
</dbReference>
<comment type="domain">
    <text evidence="14">The J domain is necessary and sufficient to stimulate DnaK ATPase activity. Zinc center 1 plays an important role in the autonomous, DnaK-independent chaperone activity of DnaJ. Zinc center 2 is essential for interaction with DnaK and for DnaJ activity.</text>
</comment>
<dbReference type="InterPro" id="IPR036869">
    <property type="entry name" value="J_dom_sf"/>
</dbReference>
<keyword evidence="20" id="KW-1185">Reference proteome</keyword>
<keyword evidence="10 14" id="KW-0143">Chaperone</keyword>
<dbReference type="eggNOG" id="COG0484">
    <property type="taxonomic scope" value="Bacteria"/>
</dbReference>
<evidence type="ECO:0000256" key="5">
    <source>
        <dbReference type="ARBA" id="ARBA00022723"/>
    </source>
</evidence>
<protein>
    <recommendedName>
        <fullName evidence="13 14">Chaperone protein DnaJ</fullName>
    </recommendedName>
</protein>
<feature type="binding site" evidence="14">
    <location>
        <position position="202"/>
    </location>
    <ligand>
        <name>Zn(2+)</name>
        <dbReference type="ChEBI" id="CHEBI:29105"/>
        <label>2</label>
    </ligand>
</feature>
<evidence type="ECO:0000256" key="4">
    <source>
        <dbReference type="ARBA" id="ARBA00022705"/>
    </source>
</evidence>
<feature type="binding site" evidence="14">
    <location>
        <position position="180"/>
    </location>
    <ligand>
        <name>Zn(2+)</name>
        <dbReference type="ChEBI" id="CHEBI:29105"/>
        <label>2</label>
    </ligand>
</feature>
<evidence type="ECO:0000256" key="6">
    <source>
        <dbReference type="ARBA" id="ARBA00022737"/>
    </source>
</evidence>
<dbReference type="NCBIfam" id="NF008035">
    <property type="entry name" value="PRK10767.1"/>
    <property type="match status" value="1"/>
</dbReference>
<feature type="binding site" evidence="14">
    <location>
        <position position="160"/>
    </location>
    <ligand>
        <name>Zn(2+)</name>
        <dbReference type="ChEBI" id="CHEBI:29105"/>
        <label>1</label>
    </ligand>
</feature>
<evidence type="ECO:0000259" key="17">
    <source>
        <dbReference type="PROSITE" id="PS50076"/>
    </source>
</evidence>
<dbReference type="Pfam" id="PF01556">
    <property type="entry name" value="DnaJ_C"/>
    <property type="match status" value="1"/>
</dbReference>
<dbReference type="CDD" id="cd10719">
    <property type="entry name" value="DnaJ_zf"/>
    <property type="match status" value="1"/>
</dbReference>
<dbReference type="Pfam" id="PF00684">
    <property type="entry name" value="DnaJ_CXXCXGXG"/>
    <property type="match status" value="1"/>
</dbReference>
<dbReference type="PATRIC" id="fig|1110502.3.peg.3562"/>
<dbReference type="HOGENOM" id="CLU_017633_0_7_5"/>
<accession>I3TRC5</accession>
<comment type="subcellular location">
    <subcellularLocation>
        <location evidence="1 14">Cytoplasm</location>
    </subcellularLocation>
</comment>
<dbReference type="NCBIfam" id="TIGR02349">
    <property type="entry name" value="DnaJ_bact"/>
    <property type="match status" value="1"/>
</dbReference>
<dbReference type="PRINTS" id="PR00625">
    <property type="entry name" value="JDOMAIN"/>
</dbReference>
<dbReference type="PROSITE" id="PS00636">
    <property type="entry name" value="DNAJ_1"/>
    <property type="match status" value="1"/>
</dbReference>
<feature type="repeat" description="CXXCXGXG motif" evidence="14">
    <location>
        <begin position="199"/>
        <end position="206"/>
    </location>
</feature>
<dbReference type="SUPFAM" id="SSF49493">
    <property type="entry name" value="HSP40/DnaJ peptide-binding domain"/>
    <property type="match status" value="2"/>
</dbReference>
<keyword evidence="3 14" id="KW-0963">Cytoplasm</keyword>
<dbReference type="Gene3D" id="2.60.260.20">
    <property type="entry name" value="Urease metallochaperone UreE, N-terminal domain"/>
    <property type="match status" value="2"/>
</dbReference>
<dbReference type="STRING" id="1110502.TMO_3475"/>
<dbReference type="Gene3D" id="2.10.230.10">
    <property type="entry name" value="Heat shock protein DnaJ, cysteine-rich domain"/>
    <property type="match status" value="1"/>
</dbReference>
<keyword evidence="7 14" id="KW-0863">Zinc-finger</keyword>
<keyword evidence="4 14" id="KW-0235">DNA replication</keyword>
<feature type="binding site" evidence="14">
    <location>
        <position position="163"/>
    </location>
    <ligand>
        <name>Zn(2+)</name>
        <dbReference type="ChEBI" id="CHEBI:29105"/>
        <label>1</label>
    </ligand>
</feature>
<dbReference type="Pfam" id="PF00226">
    <property type="entry name" value="DnaJ"/>
    <property type="match status" value="1"/>
</dbReference>
<evidence type="ECO:0000256" key="11">
    <source>
        <dbReference type="ARBA" id="ARBA00053423"/>
    </source>
</evidence>
<evidence type="ECO:0000259" key="18">
    <source>
        <dbReference type="PROSITE" id="PS51188"/>
    </source>
</evidence>
<dbReference type="GO" id="GO:0031072">
    <property type="term" value="F:heat shock protein binding"/>
    <property type="evidence" value="ECO:0007669"/>
    <property type="project" value="InterPro"/>
</dbReference>
<comment type="subunit">
    <text evidence="2 14">Homodimer.</text>
</comment>
<sequence length="393" mass="42136">MPRLKVQSTTMAKADYYEMLGVARDADEATLKKAFRKLAMQYHPDRNPGDAEAEQRFKEINEAYEVLKDPKKRQAYDQFGHAAFEAGMGGGRGGPRGFDFGSSFADVFEDIFGEFMGGGRGGGRGGGSRGADMRFDLEITLEDAFNGKQTEITVPASATCEVCDGSGAAEGTQPVTCPTCNGHGKVRATQGFFTIERTCPACHGVGRVIKDPCKNCGGAGRVRRDKTLAVNIPAGVEDGMRIRLSGEGEAGVRGGPPGDLYIFLAVAPHPVFQRDGVDVSCRVPIPMTRAALGGTVEVPTLEGARVRLNIPAGTQSGHQFRLRSKGMPSVQGRGGRGDMYVIINVETPVNLSARQRELLEEFEREGSEGGTSSSPQSEGFFAKVKELWSDLTD</sequence>
<dbReference type="Gene3D" id="1.10.287.110">
    <property type="entry name" value="DnaJ domain"/>
    <property type="match status" value="1"/>
</dbReference>
<keyword evidence="5 14" id="KW-0479">Metal-binding</keyword>
<gene>
    <name evidence="14 19" type="primary">dnaJ</name>
    <name evidence="19" type="ordered locus">TMO_3475</name>
</gene>
<feature type="repeat" description="CXXCXGXG motif" evidence="14">
    <location>
        <begin position="213"/>
        <end position="220"/>
    </location>
</feature>
<feature type="zinc finger region" description="CR-type" evidence="15">
    <location>
        <begin position="147"/>
        <end position="225"/>
    </location>
</feature>
<feature type="region of interest" description="Disordered" evidence="16">
    <location>
        <begin position="361"/>
        <end position="381"/>
    </location>
</feature>
<dbReference type="CDD" id="cd06257">
    <property type="entry name" value="DnaJ"/>
    <property type="match status" value="1"/>
</dbReference>
<dbReference type="Proteomes" id="UP000005258">
    <property type="component" value="Chromosome"/>
</dbReference>
<keyword evidence="9 14" id="KW-0346">Stress response</keyword>
<evidence type="ECO:0000256" key="9">
    <source>
        <dbReference type="ARBA" id="ARBA00023016"/>
    </source>
</evidence>
<evidence type="ECO:0000256" key="10">
    <source>
        <dbReference type="ARBA" id="ARBA00023186"/>
    </source>
</evidence>
<dbReference type="PROSITE" id="PS50076">
    <property type="entry name" value="DNAJ_2"/>
    <property type="match status" value="1"/>
</dbReference>
<dbReference type="InterPro" id="IPR008971">
    <property type="entry name" value="HSP40/DnaJ_pept-bd"/>
</dbReference>
<dbReference type="PROSITE" id="PS51188">
    <property type="entry name" value="ZF_CR"/>
    <property type="match status" value="1"/>
</dbReference>
<feature type="binding site" evidence="14">
    <location>
        <position position="177"/>
    </location>
    <ligand>
        <name>Zn(2+)</name>
        <dbReference type="ChEBI" id="CHEBI:29105"/>
        <label>2</label>
    </ligand>
</feature>
<evidence type="ECO:0000256" key="16">
    <source>
        <dbReference type="SAM" id="MobiDB-lite"/>
    </source>
</evidence>
<evidence type="ECO:0000256" key="14">
    <source>
        <dbReference type="HAMAP-Rule" id="MF_01152"/>
    </source>
</evidence>
<evidence type="ECO:0000256" key="13">
    <source>
        <dbReference type="ARBA" id="ARBA00067609"/>
    </source>
</evidence>
<feature type="binding site" evidence="14">
    <location>
        <position position="216"/>
    </location>
    <ligand>
        <name>Zn(2+)</name>
        <dbReference type="ChEBI" id="CHEBI:29105"/>
        <label>1</label>
    </ligand>
</feature>
<feature type="binding site" evidence="14">
    <location>
        <position position="213"/>
    </location>
    <ligand>
        <name>Zn(2+)</name>
        <dbReference type="ChEBI" id="CHEBI:29105"/>
        <label>1</label>
    </ligand>
</feature>
<evidence type="ECO:0000313" key="20">
    <source>
        <dbReference type="Proteomes" id="UP000005258"/>
    </source>
</evidence>
<feature type="compositionally biased region" description="Low complexity" evidence="16">
    <location>
        <begin position="370"/>
        <end position="379"/>
    </location>
</feature>
<proteinExistence type="inferred from homology"/>
<dbReference type="AlphaFoldDB" id="I3TRC5"/>
<comment type="function">
    <text evidence="11 14">Participates actively in the response to hyperosmotic and heat shock by preventing the aggregation of stress-denatured proteins and by disaggregating proteins, also in an autonomous, DnaK-independent fashion. Unfolded proteins bind initially to DnaJ; upon interaction with the DnaJ-bound protein, DnaK hydrolyzes its bound ATP, resulting in the formation of a stable complex. GrpE releases ADP from DnaK; ATP binding to DnaK triggers the release of the substrate protein, thus completing the reaction cycle. Several rounds of ATP-dependent interactions between DnaJ, DnaK and GrpE are required for fully efficient folding. Also involved, together with DnaK and GrpE, in the DNA replication of plasmids through activation of initiation proteins.</text>
</comment>